<evidence type="ECO:0000313" key="4">
    <source>
        <dbReference type="Proteomes" id="UP000284403"/>
    </source>
</evidence>
<dbReference type="OrthoDB" id="442087at2759"/>
<feature type="compositionally biased region" description="Basic and acidic residues" evidence="1">
    <location>
        <begin position="90"/>
        <end position="100"/>
    </location>
</feature>
<comment type="caution">
    <text evidence="3">The sequence shown here is derived from an EMBL/GenBank/DDBJ whole genome shotgun (WGS) entry which is preliminary data.</text>
</comment>
<dbReference type="AlphaFoldDB" id="A0A3S5ISD5"/>
<dbReference type="PANTHER" id="PTHR43096">
    <property type="entry name" value="DNAJ HOMOLOG 1, MITOCHONDRIAL-RELATED"/>
    <property type="match status" value="1"/>
</dbReference>
<dbReference type="Proteomes" id="UP000284403">
    <property type="component" value="Unassembled WGS sequence"/>
</dbReference>
<feature type="compositionally biased region" description="Polar residues" evidence="1">
    <location>
        <begin position="199"/>
        <end position="214"/>
    </location>
</feature>
<keyword evidence="4" id="KW-1185">Reference proteome</keyword>
<gene>
    <name evidence="3" type="ORF">Tco025E_06863</name>
</gene>
<dbReference type="GO" id="GO:0042026">
    <property type="term" value="P:protein refolding"/>
    <property type="evidence" value="ECO:0007669"/>
    <property type="project" value="TreeGrafter"/>
</dbReference>
<dbReference type="PROSITE" id="PS50076">
    <property type="entry name" value="DNAJ_2"/>
    <property type="match status" value="1"/>
</dbReference>
<dbReference type="SUPFAM" id="SSF46565">
    <property type="entry name" value="Chaperone J-domain"/>
    <property type="match status" value="1"/>
</dbReference>
<organism evidence="3 4">
    <name type="scientific">Trypanosoma conorhini</name>
    <dbReference type="NCBI Taxonomy" id="83891"/>
    <lineage>
        <taxon>Eukaryota</taxon>
        <taxon>Discoba</taxon>
        <taxon>Euglenozoa</taxon>
        <taxon>Kinetoplastea</taxon>
        <taxon>Metakinetoplastina</taxon>
        <taxon>Trypanosomatida</taxon>
        <taxon>Trypanosomatidae</taxon>
        <taxon>Trypanosoma</taxon>
    </lineage>
</organism>
<dbReference type="GO" id="GO:0005737">
    <property type="term" value="C:cytoplasm"/>
    <property type="evidence" value="ECO:0007669"/>
    <property type="project" value="TreeGrafter"/>
</dbReference>
<name>A0A3S5ISD5_9TRYP</name>
<dbReference type="Pfam" id="PF00226">
    <property type="entry name" value="DnaJ"/>
    <property type="match status" value="1"/>
</dbReference>
<dbReference type="Gene3D" id="1.10.287.110">
    <property type="entry name" value="DnaJ domain"/>
    <property type="match status" value="1"/>
</dbReference>
<feature type="domain" description="J" evidence="2">
    <location>
        <begin position="4"/>
        <end position="67"/>
    </location>
</feature>
<dbReference type="PANTHER" id="PTHR43096:SF10">
    <property type="entry name" value="CHAPERONE PROTEIN DNAJ A6, CHLOROPLASTIC"/>
    <property type="match status" value="1"/>
</dbReference>
<feature type="compositionally biased region" description="Low complexity" evidence="1">
    <location>
        <begin position="239"/>
        <end position="250"/>
    </location>
</feature>
<dbReference type="InterPro" id="IPR018253">
    <property type="entry name" value="DnaJ_domain_CS"/>
</dbReference>
<feature type="compositionally biased region" description="Low complexity" evidence="1">
    <location>
        <begin position="222"/>
        <end position="231"/>
    </location>
</feature>
<feature type="region of interest" description="Disordered" evidence="1">
    <location>
        <begin position="191"/>
        <end position="253"/>
    </location>
</feature>
<keyword evidence="3" id="KW-0346">Stress response</keyword>
<dbReference type="GO" id="GO:0051082">
    <property type="term" value="F:unfolded protein binding"/>
    <property type="evidence" value="ECO:0007669"/>
    <property type="project" value="TreeGrafter"/>
</dbReference>
<dbReference type="PROSITE" id="PS00636">
    <property type="entry name" value="DNAJ_1"/>
    <property type="match status" value="1"/>
</dbReference>
<proteinExistence type="predicted"/>
<dbReference type="RefSeq" id="XP_029226268.1">
    <property type="nucleotide sequence ID" value="XM_029373731.1"/>
</dbReference>
<feature type="compositionally biased region" description="Polar residues" evidence="1">
    <location>
        <begin position="129"/>
        <end position="146"/>
    </location>
</feature>
<dbReference type="SMART" id="SM00271">
    <property type="entry name" value="DnaJ"/>
    <property type="match status" value="1"/>
</dbReference>
<dbReference type="EMBL" id="MKKU01000476">
    <property type="protein sequence ID" value="RNF10719.1"/>
    <property type="molecule type" value="Genomic_DNA"/>
</dbReference>
<dbReference type="InterPro" id="IPR001623">
    <property type="entry name" value="DnaJ_domain"/>
</dbReference>
<dbReference type="CDD" id="cd06257">
    <property type="entry name" value="DnaJ"/>
    <property type="match status" value="1"/>
</dbReference>
<dbReference type="InterPro" id="IPR036869">
    <property type="entry name" value="J_dom_sf"/>
</dbReference>
<sequence>MFVDYYALLSLHPSCSAKEVRDAFKRLALLYHPDRPDEGCTESFRDIKDAYDVLSDPTRRYLYDLGYAEVKEAQQRQLQEAQIRKQQRRREREGAEELARKRPVQPQPPRNGVQVSNSMYPDAVRQVPSLGSSSRVLRTPLSSSHRTLAPGFGRRPIREAVERSREAAAQAVPRQGSGLVAVRRGRLAELERSDAGIGDTNTPSGYNCQATDGSSPPDARCSSTQTSQSSQNATEAAMGGQQPLQQGPKPQHWERWTSVSKSHGVKSRVVPKVTTLQWGEDNLLPRRSNDVPASDSFGRNVIKTWQVFFQVSAMGEGE</sequence>
<reference evidence="3 4" key="1">
    <citation type="journal article" date="2018" name="BMC Genomics">
        <title>Genomic comparison of Trypanosoma conorhini and Trypanosoma rangeli to Trypanosoma cruzi strains of high and low virulence.</title>
        <authorList>
            <person name="Bradwell K.R."/>
            <person name="Koparde V.N."/>
            <person name="Matveyev A.V."/>
            <person name="Serrano M.G."/>
            <person name="Alves J.M."/>
            <person name="Parikh H."/>
            <person name="Huang B."/>
            <person name="Lee V."/>
            <person name="Espinosa-Alvarez O."/>
            <person name="Ortiz P.A."/>
            <person name="Costa-Martins A.G."/>
            <person name="Teixeira M.M."/>
            <person name="Buck G.A."/>
        </authorList>
    </citation>
    <scope>NUCLEOTIDE SEQUENCE [LARGE SCALE GENOMIC DNA]</scope>
    <source>
        <strain evidence="3 4">025E</strain>
    </source>
</reference>
<evidence type="ECO:0000313" key="3">
    <source>
        <dbReference type="EMBL" id="RNF10719.1"/>
    </source>
</evidence>
<accession>A0A3S5ISD5</accession>
<feature type="region of interest" description="Disordered" evidence="1">
    <location>
        <begin position="83"/>
        <end position="155"/>
    </location>
</feature>
<protein>
    <submittedName>
        <fullName evidence="3">Heat shock-like protein</fullName>
    </submittedName>
</protein>
<evidence type="ECO:0000256" key="1">
    <source>
        <dbReference type="SAM" id="MobiDB-lite"/>
    </source>
</evidence>
<dbReference type="GeneID" id="40320474"/>
<evidence type="ECO:0000259" key="2">
    <source>
        <dbReference type="PROSITE" id="PS50076"/>
    </source>
</evidence>
<dbReference type="PRINTS" id="PR00625">
    <property type="entry name" value="JDOMAIN"/>
</dbReference>